<name>A0A433UH24_9CYAN</name>
<reference evidence="1" key="2">
    <citation type="journal article" date="2019" name="Genome Biol. Evol.">
        <title>Day and night: Metabolic profiles and evolutionary relationships of six axenic non-marine cyanobacteria.</title>
        <authorList>
            <person name="Will S.E."/>
            <person name="Henke P."/>
            <person name="Boedeker C."/>
            <person name="Huang S."/>
            <person name="Brinkmann H."/>
            <person name="Rohde M."/>
            <person name="Jarek M."/>
            <person name="Friedl T."/>
            <person name="Seufert S."/>
            <person name="Schumacher M."/>
            <person name="Overmann J."/>
            <person name="Neumann-Schaal M."/>
            <person name="Petersen J."/>
        </authorList>
    </citation>
    <scope>NUCLEOTIDE SEQUENCE [LARGE SCALE GENOMIC DNA]</scope>
    <source>
        <strain evidence="1">PCC 7102</strain>
    </source>
</reference>
<dbReference type="AlphaFoldDB" id="A0A433UH24"/>
<sequence length="183" mass="21535">MIQNSYKLSIPAPEFLPEAMNVAPETKQWLGIYYTATNATWSDGGWSKTFSYYDVYYPLLNNDGISIELVKAHQKLKPEYNIDFGSDDSEPTHILLLNQHSCDLYIAEFKAGMKFLREQYPKPDKGKQTVITKEEWEQIVLEHKKYIQECMQKPPKFGMFESLFNISIYRSRIMNWFNNYCIN</sequence>
<evidence type="ECO:0000313" key="1">
    <source>
        <dbReference type="EMBL" id="RUS93128.1"/>
    </source>
</evidence>
<comment type="caution">
    <text evidence="1">The sequence shown here is derived from an EMBL/GenBank/DDBJ whole genome shotgun (WGS) entry which is preliminary data.</text>
</comment>
<dbReference type="Proteomes" id="UP000271624">
    <property type="component" value="Unassembled WGS sequence"/>
</dbReference>
<keyword evidence="2" id="KW-1185">Reference proteome</keyword>
<accession>A0A433UH24</accession>
<dbReference type="OrthoDB" id="517521at2"/>
<organism evidence="1 2">
    <name type="scientific">Dulcicalothrix desertica PCC 7102</name>
    <dbReference type="NCBI Taxonomy" id="232991"/>
    <lineage>
        <taxon>Bacteria</taxon>
        <taxon>Bacillati</taxon>
        <taxon>Cyanobacteriota</taxon>
        <taxon>Cyanophyceae</taxon>
        <taxon>Nostocales</taxon>
        <taxon>Calotrichaceae</taxon>
        <taxon>Dulcicalothrix</taxon>
    </lineage>
</organism>
<protein>
    <submittedName>
        <fullName evidence="1">Uncharacterized protein</fullName>
    </submittedName>
</protein>
<reference evidence="1" key="1">
    <citation type="submission" date="2018-12" db="EMBL/GenBank/DDBJ databases">
        <authorList>
            <person name="Will S."/>
            <person name="Neumann-Schaal M."/>
            <person name="Henke P."/>
        </authorList>
    </citation>
    <scope>NUCLEOTIDE SEQUENCE</scope>
    <source>
        <strain evidence="1">PCC 7102</strain>
    </source>
</reference>
<gene>
    <name evidence="1" type="ORF">DSM106972_097220</name>
</gene>
<dbReference type="EMBL" id="RSCL01000063">
    <property type="protein sequence ID" value="RUS93128.1"/>
    <property type="molecule type" value="Genomic_DNA"/>
</dbReference>
<proteinExistence type="predicted"/>
<evidence type="ECO:0000313" key="2">
    <source>
        <dbReference type="Proteomes" id="UP000271624"/>
    </source>
</evidence>
<dbReference type="RefSeq" id="WP_127087619.1">
    <property type="nucleotide sequence ID" value="NZ_RSCL01000063.1"/>
</dbReference>